<sequence>MAAKLRLFWKWLLKLQRSCSTNRFFANERLPKMVLVDLVFHYGGKWIKEPKLLYERKLVHKWEGYDSDLLSYIDITNEYINILGYVGVQQLLVSVPSGKYYEIEGDEGIMTLLSFVNDKFDVINLFAVDDCELDVDVDVENIIKMLETGVVIDDVSTDCTSNGTENDSDTSNDNSDYNSEELEVLTLERRRVIDGSLCDYKDLHKSMTFKDIAEARRYISLHSLANGYNLTTKKSDRKRLRVVCRDKCNFVCLISGEKHVAGVRVKTLKGDHNKACKDPCGNYKVSATTMAFYFKKKLQANPKYKIKKMRVDMKTAFNINDHFEKCKRAKRMILEDMEGSFCDDYKKIVGYANALKKSNPGTDVVLKVSRNALEDGKRKFSRMYICFDALKSGFKNGLRHFIGLDGTFFKGKAKGQLLSAIGQDSMNHFYPIAWAIVDRECKASWVWFLELLQKSLNINNGEGITFMSDMQKGLIEVVKNILPNAMHRFCVRHIEANWRKKARHKPIIGMLEDIRINVMTKFVKNEDELMTWNCDWSPIAIEMYNEFLKIANVCELNFNGDDGFEVSEGNDRHIVNLAAKKCTCRVWDLTGIPCPHSIKALLYKNLDPLEEIHWWYSKEAYLLTYHCKLQPVPGQKFWKIEAEQAMEPPELVNLVGRPRVNRKRDKDEALKRQTEWVAPRRGRKITCSNCGILGHNARDCHKFNQNSEEGTSNTGQVKSKKKKMDKQCDKGKKQTNERHKTQPTQDCASDEDEDEDKDEDETENMLEQLRKEKMDMRSNKEKKQVKERHKTLIDEEDVEDFPLTAPQPTQDENEDFDIDVEDDMPWKPRDFSELNSRTQQRQNQARPTGSRRINFLGDGLSVPSDLYAPKGLT</sequence>
<dbReference type="Proteomes" id="UP001234989">
    <property type="component" value="Chromosome 6"/>
</dbReference>
<dbReference type="PANTHER" id="PTHR31973">
    <property type="entry name" value="POLYPROTEIN, PUTATIVE-RELATED"/>
    <property type="match status" value="1"/>
</dbReference>
<evidence type="ECO:0000256" key="4">
    <source>
        <dbReference type="PROSITE-ProRule" id="PRU00047"/>
    </source>
</evidence>
<dbReference type="AlphaFoldDB" id="A0AAF0R0A6"/>
<dbReference type="PANTHER" id="PTHR31973:SF189">
    <property type="entry name" value="TRANSPOSASE, MUDR, PLANT, MULE TRANSPOSASE DOMAIN PROTEIN-RELATED"/>
    <property type="match status" value="1"/>
</dbReference>
<feature type="compositionally biased region" description="Acidic residues" evidence="5">
    <location>
        <begin position="748"/>
        <end position="764"/>
    </location>
</feature>
<evidence type="ECO:0000256" key="2">
    <source>
        <dbReference type="ARBA" id="ARBA00022771"/>
    </source>
</evidence>
<feature type="region of interest" description="Disordered" evidence="5">
    <location>
        <begin position="157"/>
        <end position="178"/>
    </location>
</feature>
<feature type="compositionally biased region" description="Polar residues" evidence="5">
    <location>
        <begin position="833"/>
        <end position="847"/>
    </location>
</feature>
<feature type="compositionally biased region" description="Polar residues" evidence="5">
    <location>
        <begin position="703"/>
        <end position="717"/>
    </location>
</feature>
<protein>
    <recommendedName>
        <fullName evidence="10">SWIM-type domain-containing protein</fullName>
    </recommendedName>
</protein>
<dbReference type="InterPro" id="IPR006564">
    <property type="entry name" value="Znf_PMZ"/>
</dbReference>
<evidence type="ECO:0000313" key="8">
    <source>
        <dbReference type="EMBL" id="WMV31788.1"/>
    </source>
</evidence>
<dbReference type="InterPro" id="IPR036875">
    <property type="entry name" value="Znf_CCHC_sf"/>
</dbReference>
<feature type="domain" description="SWIM-type" evidence="7">
    <location>
        <begin position="564"/>
        <end position="605"/>
    </location>
</feature>
<organism evidence="8 9">
    <name type="scientific">Solanum verrucosum</name>
    <dbReference type="NCBI Taxonomy" id="315347"/>
    <lineage>
        <taxon>Eukaryota</taxon>
        <taxon>Viridiplantae</taxon>
        <taxon>Streptophyta</taxon>
        <taxon>Embryophyta</taxon>
        <taxon>Tracheophyta</taxon>
        <taxon>Spermatophyta</taxon>
        <taxon>Magnoliopsida</taxon>
        <taxon>eudicotyledons</taxon>
        <taxon>Gunneridae</taxon>
        <taxon>Pentapetalae</taxon>
        <taxon>asterids</taxon>
        <taxon>lamiids</taxon>
        <taxon>Solanales</taxon>
        <taxon>Solanaceae</taxon>
        <taxon>Solanoideae</taxon>
        <taxon>Solaneae</taxon>
        <taxon>Solanum</taxon>
    </lineage>
</organism>
<dbReference type="InterPro" id="IPR007527">
    <property type="entry name" value="Znf_SWIM"/>
</dbReference>
<dbReference type="Pfam" id="PF10551">
    <property type="entry name" value="MULE"/>
    <property type="match status" value="1"/>
</dbReference>
<gene>
    <name evidence="8" type="ORF">MTR67_025173</name>
</gene>
<evidence type="ECO:0008006" key="10">
    <source>
        <dbReference type="Google" id="ProtNLM"/>
    </source>
</evidence>
<name>A0AAF0R0A6_SOLVR</name>
<reference evidence="8" key="1">
    <citation type="submission" date="2023-08" db="EMBL/GenBank/DDBJ databases">
        <title>A de novo genome assembly of Solanum verrucosum Schlechtendal, a Mexican diploid species geographically isolated from the other diploid A-genome species in potato relatives.</title>
        <authorList>
            <person name="Hosaka K."/>
        </authorList>
    </citation>
    <scope>NUCLEOTIDE SEQUENCE</scope>
    <source>
        <tissue evidence="8">Young leaves</tissue>
    </source>
</reference>
<dbReference type="Pfam" id="PF04434">
    <property type="entry name" value="SWIM"/>
    <property type="match status" value="1"/>
</dbReference>
<feature type="domain" description="CCHC-type" evidence="6">
    <location>
        <begin position="687"/>
        <end position="700"/>
    </location>
</feature>
<accession>A0AAF0R0A6</accession>
<dbReference type="Pfam" id="PF26130">
    <property type="entry name" value="PB1-like"/>
    <property type="match status" value="1"/>
</dbReference>
<feature type="compositionally biased region" description="Low complexity" evidence="5">
    <location>
        <begin position="160"/>
        <end position="177"/>
    </location>
</feature>
<keyword evidence="2 4" id="KW-0863">Zinc-finger</keyword>
<evidence type="ECO:0000256" key="5">
    <source>
        <dbReference type="SAM" id="MobiDB-lite"/>
    </source>
</evidence>
<evidence type="ECO:0000259" key="7">
    <source>
        <dbReference type="PROSITE" id="PS50966"/>
    </source>
</evidence>
<keyword evidence="9" id="KW-1185">Reference proteome</keyword>
<dbReference type="PROSITE" id="PS50966">
    <property type="entry name" value="ZF_SWIM"/>
    <property type="match status" value="1"/>
</dbReference>
<feature type="region of interest" description="Disordered" evidence="5">
    <location>
        <begin position="703"/>
        <end position="873"/>
    </location>
</feature>
<evidence type="ECO:0000256" key="1">
    <source>
        <dbReference type="ARBA" id="ARBA00022723"/>
    </source>
</evidence>
<evidence type="ECO:0000259" key="6">
    <source>
        <dbReference type="PROSITE" id="PS50158"/>
    </source>
</evidence>
<keyword evidence="1" id="KW-0479">Metal-binding</keyword>
<keyword evidence="3" id="KW-0862">Zinc</keyword>
<evidence type="ECO:0000256" key="3">
    <source>
        <dbReference type="ARBA" id="ARBA00022833"/>
    </source>
</evidence>
<dbReference type="InterPro" id="IPR018289">
    <property type="entry name" value="MULE_transposase_dom"/>
</dbReference>
<feature type="compositionally biased region" description="Basic and acidic residues" evidence="5">
    <location>
        <begin position="768"/>
        <end position="784"/>
    </location>
</feature>
<dbReference type="SMART" id="SM00575">
    <property type="entry name" value="ZnF_PMZ"/>
    <property type="match status" value="1"/>
</dbReference>
<proteinExistence type="predicted"/>
<dbReference type="GO" id="GO:0008270">
    <property type="term" value="F:zinc ion binding"/>
    <property type="evidence" value="ECO:0007669"/>
    <property type="project" value="UniProtKB-KW"/>
</dbReference>
<dbReference type="InterPro" id="IPR001878">
    <property type="entry name" value="Znf_CCHC"/>
</dbReference>
<dbReference type="SUPFAM" id="SSF57756">
    <property type="entry name" value="Retrovirus zinc finger-like domains"/>
    <property type="match status" value="1"/>
</dbReference>
<feature type="compositionally biased region" description="Acidic residues" evidence="5">
    <location>
        <begin position="811"/>
        <end position="823"/>
    </location>
</feature>
<feature type="compositionally biased region" description="Basic and acidic residues" evidence="5">
    <location>
        <begin position="725"/>
        <end position="740"/>
    </location>
</feature>
<dbReference type="GO" id="GO:0003676">
    <property type="term" value="F:nucleic acid binding"/>
    <property type="evidence" value="ECO:0007669"/>
    <property type="project" value="InterPro"/>
</dbReference>
<evidence type="ECO:0000313" key="9">
    <source>
        <dbReference type="Proteomes" id="UP001234989"/>
    </source>
</evidence>
<dbReference type="InterPro" id="IPR058594">
    <property type="entry name" value="PB1-like_dom_pln"/>
</dbReference>
<dbReference type="PROSITE" id="PS50158">
    <property type="entry name" value="ZF_CCHC"/>
    <property type="match status" value="1"/>
</dbReference>
<dbReference type="EMBL" id="CP133617">
    <property type="protein sequence ID" value="WMV31788.1"/>
    <property type="molecule type" value="Genomic_DNA"/>
</dbReference>